<keyword evidence="2" id="KW-0812">Transmembrane</keyword>
<dbReference type="InterPro" id="IPR009057">
    <property type="entry name" value="Homeodomain-like_sf"/>
</dbReference>
<proteinExistence type="predicted"/>
<keyword evidence="4" id="KW-1185">Reference proteome</keyword>
<evidence type="ECO:0008006" key="5">
    <source>
        <dbReference type="Google" id="ProtNLM"/>
    </source>
</evidence>
<keyword evidence="2" id="KW-1133">Transmembrane helix</keyword>
<keyword evidence="2" id="KW-0472">Membrane</keyword>
<dbReference type="AlphaFoldDB" id="A0A4Y2MS64"/>
<dbReference type="SUPFAM" id="SSF46689">
    <property type="entry name" value="Homeodomain-like"/>
    <property type="match status" value="1"/>
</dbReference>
<name>A0A4Y2MS64_ARAVE</name>
<evidence type="ECO:0000313" key="4">
    <source>
        <dbReference type="Proteomes" id="UP000499080"/>
    </source>
</evidence>
<accession>A0A4Y2MS64</accession>
<reference evidence="3 4" key="1">
    <citation type="journal article" date="2019" name="Sci. Rep.">
        <title>Orb-weaving spider Araneus ventricosus genome elucidates the spidroin gene catalogue.</title>
        <authorList>
            <person name="Kono N."/>
            <person name="Nakamura H."/>
            <person name="Ohtoshi R."/>
            <person name="Moran D.A.P."/>
            <person name="Shinohara A."/>
            <person name="Yoshida Y."/>
            <person name="Fujiwara M."/>
            <person name="Mori M."/>
            <person name="Tomita M."/>
            <person name="Arakawa K."/>
        </authorList>
    </citation>
    <scope>NUCLEOTIDE SEQUENCE [LARGE SCALE GENOMIC DNA]</scope>
</reference>
<feature type="transmembrane region" description="Helical" evidence="2">
    <location>
        <begin position="87"/>
        <end position="104"/>
    </location>
</feature>
<dbReference type="Proteomes" id="UP000499080">
    <property type="component" value="Unassembled WGS sequence"/>
</dbReference>
<sequence length="128" mass="14679">MASRRRMEHSERWRSAGRIETGQSIIDVALFFGVHHSVISRLWKQFQTSQIFVRRPVAGRPRVTNHAEDRFIAVAAKRNRRSNSTRVTSIVAATIVTTISATTFRQRLNMTDLYAREPRVCVPLSIQS</sequence>
<organism evidence="3 4">
    <name type="scientific">Araneus ventricosus</name>
    <name type="common">Orbweaver spider</name>
    <name type="synonym">Epeira ventricosa</name>
    <dbReference type="NCBI Taxonomy" id="182803"/>
    <lineage>
        <taxon>Eukaryota</taxon>
        <taxon>Metazoa</taxon>
        <taxon>Ecdysozoa</taxon>
        <taxon>Arthropoda</taxon>
        <taxon>Chelicerata</taxon>
        <taxon>Arachnida</taxon>
        <taxon>Araneae</taxon>
        <taxon>Araneomorphae</taxon>
        <taxon>Entelegynae</taxon>
        <taxon>Araneoidea</taxon>
        <taxon>Araneidae</taxon>
        <taxon>Araneus</taxon>
    </lineage>
</organism>
<dbReference type="EMBL" id="BGPR01007853">
    <property type="protein sequence ID" value="GBN29998.1"/>
    <property type="molecule type" value="Genomic_DNA"/>
</dbReference>
<evidence type="ECO:0000256" key="1">
    <source>
        <dbReference type="ARBA" id="ARBA00004123"/>
    </source>
</evidence>
<gene>
    <name evidence="3" type="ORF">AVEN_266526_1</name>
</gene>
<comment type="subcellular location">
    <subcellularLocation>
        <location evidence="1">Nucleus</location>
    </subcellularLocation>
</comment>
<protein>
    <recommendedName>
        <fullName evidence="5">Transposase Tc1-like domain-containing protein</fullName>
    </recommendedName>
</protein>
<evidence type="ECO:0000256" key="2">
    <source>
        <dbReference type="SAM" id="Phobius"/>
    </source>
</evidence>
<dbReference type="GO" id="GO:0005634">
    <property type="term" value="C:nucleus"/>
    <property type="evidence" value="ECO:0007669"/>
    <property type="project" value="UniProtKB-SubCell"/>
</dbReference>
<evidence type="ECO:0000313" key="3">
    <source>
        <dbReference type="EMBL" id="GBN29998.1"/>
    </source>
</evidence>
<comment type="caution">
    <text evidence="3">The sequence shown here is derived from an EMBL/GenBank/DDBJ whole genome shotgun (WGS) entry which is preliminary data.</text>
</comment>
<dbReference type="OrthoDB" id="106623at2759"/>